<comment type="caution">
    <text evidence="7">The sequence shown here is derived from an EMBL/GenBank/DDBJ whole genome shotgun (WGS) entry which is preliminary data.</text>
</comment>
<dbReference type="InterPro" id="IPR036236">
    <property type="entry name" value="Znf_C2H2_sf"/>
</dbReference>
<proteinExistence type="predicted"/>
<dbReference type="PANTHER" id="PTHR24379">
    <property type="entry name" value="KRAB AND ZINC FINGER DOMAIN-CONTAINING"/>
    <property type="match status" value="1"/>
</dbReference>
<dbReference type="Gene3D" id="3.30.160.60">
    <property type="entry name" value="Classic Zinc Finger"/>
    <property type="match status" value="3"/>
</dbReference>
<dbReference type="PANTHER" id="PTHR24379:SF127">
    <property type="entry name" value="BLOODY FINGERS-RELATED"/>
    <property type="match status" value="1"/>
</dbReference>
<feature type="domain" description="C2H2-type" evidence="6">
    <location>
        <begin position="189"/>
        <end position="216"/>
    </location>
</feature>
<accession>A0A0T6ATA5</accession>
<dbReference type="PROSITE" id="PS00028">
    <property type="entry name" value="ZINC_FINGER_C2H2_1"/>
    <property type="match status" value="2"/>
</dbReference>
<keyword evidence="1" id="KW-0479">Metal-binding</keyword>
<keyword evidence="4" id="KW-0862">Zinc</keyword>
<dbReference type="EMBL" id="LJIG01022898">
    <property type="protein sequence ID" value="KRT78171.1"/>
    <property type="molecule type" value="Genomic_DNA"/>
</dbReference>
<evidence type="ECO:0000313" key="7">
    <source>
        <dbReference type="EMBL" id="KRT78171.1"/>
    </source>
</evidence>
<dbReference type="GO" id="GO:0008270">
    <property type="term" value="F:zinc ion binding"/>
    <property type="evidence" value="ECO:0007669"/>
    <property type="project" value="UniProtKB-KW"/>
</dbReference>
<feature type="domain" description="C2H2-type" evidence="6">
    <location>
        <begin position="339"/>
        <end position="366"/>
    </location>
</feature>
<keyword evidence="3 5" id="KW-0863">Zinc-finger</keyword>
<dbReference type="SMART" id="SM00355">
    <property type="entry name" value="ZnF_C2H2"/>
    <property type="match status" value="8"/>
</dbReference>
<sequence length="410" mass="48545">MMHTGYYPYACTICGRKTRDTFLMIRHMLIQHRMIVRSSDIVKCDNENRKDNQGIRRNHFGKKVCKVLNCGNRKFYKCTLCNTRLNTMDRFNEHFRIHSHLKNKSQLMRNESKYKKTQVLCKICGQDISKHTFKKHMINHSTVSKTYHCCICGCKNKTKNVLDRHFQKQHRKDLSLKGRKVNIKEVQHYICKFCNIPFSHWALFKQHMLIHSCTKKRKRPGCDKSTAKEDELKEYINPVHANESTSTQPKLEILFVDTNVKDHIKEEPVKRKPKKDKRTRFNCKFCPFTANTKSPYRTHLKIHRIDGNNAKGCYTAALKEEEKESVHYTAILDGEVRAYKCTICGKTTKERYLIRRHVWVHTGQFPMTCVLCKAKIRLKKSMKFHLKKEHNLDVRLRDIESDGRLKVDIK</sequence>
<feature type="domain" description="C2H2-type" evidence="6">
    <location>
        <begin position="76"/>
        <end position="103"/>
    </location>
</feature>
<protein>
    <submittedName>
        <fullName evidence="7">Zinc finger protein</fullName>
    </submittedName>
</protein>
<evidence type="ECO:0000313" key="8">
    <source>
        <dbReference type="Proteomes" id="UP000051574"/>
    </source>
</evidence>
<keyword evidence="8" id="KW-1185">Reference proteome</keyword>
<evidence type="ECO:0000256" key="5">
    <source>
        <dbReference type="PROSITE-ProRule" id="PRU00042"/>
    </source>
</evidence>
<dbReference type="InterPro" id="IPR013087">
    <property type="entry name" value="Znf_C2H2_type"/>
</dbReference>
<dbReference type="Pfam" id="PF00096">
    <property type="entry name" value="zf-C2H2"/>
    <property type="match status" value="1"/>
</dbReference>
<dbReference type="AlphaFoldDB" id="A0A0T6ATA5"/>
<dbReference type="GO" id="GO:0000977">
    <property type="term" value="F:RNA polymerase II transcription regulatory region sequence-specific DNA binding"/>
    <property type="evidence" value="ECO:0007669"/>
    <property type="project" value="TreeGrafter"/>
</dbReference>
<evidence type="ECO:0000256" key="2">
    <source>
        <dbReference type="ARBA" id="ARBA00022737"/>
    </source>
</evidence>
<evidence type="ECO:0000256" key="4">
    <source>
        <dbReference type="ARBA" id="ARBA00022833"/>
    </source>
</evidence>
<name>A0A0T6ATA5_9SCAR</name>
<dbReference type="OrthoDB" id="203599at2759"/>
<keyword evidence="2" id="KW-0677">Repeat</keyword>
<organism evidence="7 8">
    <name type="scientific">Oryctes borbonicus</name>
    <dbReference type="NCBI Taxonomy" id="1629725"/>
    <lineage>
        <taxon>Eukaryota</taxon>
        <taxon>Metazoa</taxon>
        <taxon>Ecdysozoa</taxon>
        <taxon>Arthropoda</taxon>
        <taxon>Hexapoda</taxon>
        <taxon>Insecta</taxon>
        <taxon>Pterygota</taxon>
        <taxon>Neoptera</taxon>
        <taxon>Endopterygota</taxon>
        <taxon>Coleoptera</taxon>
        <taxon>Polyphaga</taxon>
        <taxon>Scarabaeiformia</taxon>
        <taxon>Scarabaeidae</taxon>
        <taxon>Dynastinae</taxon>
        <taxon>Oryctes</taxon>
    </lineage>
</organism>
<gene>
    <name evidence="7" type="ORF">AMK59_7459</name>
</gene>
<evidence type="ECO:0000256" key="1">
    <source>
        <dbReference type="ARBA" id="ARBA00022723"/>
    </source>
</evidence>
<dbReference type="Proteomes" id="UP000051574">
    <property type="component" value="Unassembled WGS sequence"/>
</dbReference>
<dbReference type="GO" id="GO:0005634">
    <property type="term" value="C:nucleus"/>
    <property type="evidence" value="ECO:0007669"/>
    <property type="project" value="TreeGrafter"/>
</dbReference>
<dbReference type="GO" id="GO:0000981">
    <property type="term" value="F:DNA-binding transcription factor activity, RNA polymerase II-specific"/>
    <property type="evidence" value="ECO:0007669"/>
    <property type="project" value="TreeGrafter"/>
</dbReference>
<evidence type="ECO:0000256" key="3">
    <source>
        <dbReference type="ARBA" id="ARBA00022771"/>
    </source>
</evidence>
<dbReference type="SUPFAM" id="SSF57667">
    <property type="entry name" value="beta-beta-alpha zinc fingers"/>
    <property type="match status" value="2"/>
</dbReference>
<evidence type="ECO:0000259" key="6">
    <source>
        <dbReference type="PROSITE" id="PS50157"/>
    </source>
</evidence>
<dbReference type="PROSITE" id="PS50157">
    <property type="entry name" value="ZINC_FINGER_C2H2_2"/>
    <property type="match status" value="3"/>
</dbReference>
<reference evidence="7 8" key="1">
    <citation type="submission" date="2015-09" db="EMBL/GenBank/DDBJ databases">
        <title>Draft genome of the scarab beetle Oryctes borbonicus.</title>
        <authorList>
            <person name="Meyer J.M."/>
            <person name="Markov G.V."/>
            <person name="Baskaran P."/>
            <person name="Herrmann M."/>
            <person name="Sommer R.J."/>
            <person name="Roedelsperger C."/>
        </authorList>
    </citation>
    <scope>NUCLEOTIDE SEQUENCE [LARGE SCALE GENOMIC DNA]</scope>
    <source>
        <strain evidence="7">OB123</strain>
        <tissue evidence="7">Whole animal</tissue>
    </source>
</reference>